<keyword evidence="2" id="KW-1185">Reference proteome</keyword>
<proteinExistence type="predicted"/>
<accession>A0AA38NWH3</accession>
<dbReference type="Gene3D" id="3.80.10.10">
    <property type="entry name" value="Ribonuclease Inhibitor"/>
    <property type="match status" value="1"/>
</dbReference>
<reference evidence="1" key="1">
    <citation type="submission" date="2022-08" db="EMBL/GenBank/DDBJ databases">
        <authorList>
            <consortium name="DOE Joint Genome Institute"/>
            <person name="Min B."/>
            <person name="Riley R."/>
            <person name="Sierra-Patev S."/>
            <person name="Naranjo-Ortiz M."/>
            <person name="Looney B."/>
            <person name="Konkel Z."/>
            <person name="Slot J.C."/>
            <person name="Sakamoto Y."/>
            <person name="Steenwyk J.L."/>
            <person name="Rokas A."/>
            <person name="Carro J."/>
            <person name="Camarero S."/>
            <person name="Ferreira P."/>
            <person name="Molpeceres G."/>
            <person name="Ruiz-Duenas F.J."/>
            <person name="Serrano A."/>
            <person name="Henrissat B."/>
            <person name="Drula E."/>
            <person name="Hughes K.W."/>
            <person name="Mata J.L."/>
            <person name="Ishikawa N.K."/>
            <person name="Vargas-Isla R."/>
            <person name="Ushijima S."/>
            <person name="Smith C.A."/>
            <person name="Ahrendt S."/>
            <person name="Andreopoulos W."/>
            <person name="He G."/>
            <person name="Labutti K."/>
            <person name="Lipzen A."/>
            <person name="Ng V."/>
            <person name="Sandor L."/>
            <person name="Barry K."/>
            <person name="Martinez A.T."/>
            <person name="Xiao Y."/>
            <person name="Gibbons J.G."/>
            <person name="Terashima K."/>
            <person name="Hibbett D.S."/>
            <person name="Grigoriev I.V."/>
        </authorList>
    </citation>
    <scope>NUCLEOTIDE SEQUENCE</scope>
    <source>
        <strain evidence="1">TFB9207</strain>
    </source>
</reference>
<dbReference type="Proteomes" id="UP001163846">
    <property type="component" value="Unassembled WGS sequence"/>
</dbReference>
<sequence>MCYNDLPIYTYHRPEEGEQILCQTLPQLTRLTHVQLRSCNARATLFDAALAHPTVITVLVNELPRRSLSDLDLSKVILDEAWMSDRLFQNVERCMDQGMGLKCLEILEPKLLDMNFGSKHFKGLEQLRVSTGLEHICFSWLSSLSSTYPSLNELLLKNRRNLHFRQRTPPFISSFVEETRRQGLNEDFSIKYVSLRRIIAQGTDDWHVISLTIATTFGSSSLVELLTLISSSFPKLESLTLNTEYHKTSYRIDDLVSTFARFPSLRVLYLHRFRKRLDFGSGTERSMPSVQEVESAGLEELISRAERGLLLFTSLLVKQVRSLDSIYIEDLGYEHEKTGSGRLWRSRGWLHVYNGERKLAGGVGRTRICP</sequence>
<name>A0AA38NWH3_9AGAR</name>
<evidence type="ECO:0000313" key="1">
    <source>
        <dbReference type="EMBL" id="KAJ3831905.1"/>
    </source>
</evidence>
<dbReference type="SUPFAM" id="SSF52047">
    <property type="entry name" value="RNI-like"/>
    <property type="match status" value="1"/>
</dbReference>
<dbReference type="EMBL" id="MU807166">
    <property type="protein sequence ID" value="KAJ3831905.1"/>
    <property type="molecule type" value="Genomic_DNA"/>
</dbReference>
<evidence type="ECO:0000313" key="2">
    <source>
        <dbReference type="Proteomes" id="UP001163846"/>
    </source>
</evidence>
<organism evidence="1 2">
    <name type="scientific">Lentinula raphanica</name>
    <dbReference type="NCBI Taxonomy" id="153919"/>
    <lineage>
        <taxon>Eukaryota</taxon>
        <taxon>Fungi</taxon>
        <taxon>Dikarya</taxon>
        <taxon>Basidiomycota</taxon>
        <taxon>Agaricomycotina</taxon>
        <taxon>Agaricomycetes</taxon>
        <taxon>Agaricomycetidae</taxon>
        <taxon>Agaricales</taxon>
        <taxon>Marasmiineae</taxon>
        <taxon>Omphalotaceae</taxon>
        <taxon>Lentinula</taxon>
    </lineage>
</organism>
<protein>
    <submittedName>
        <fullName evidence="1">Uncharacterized protein</fullName>
    </submittedName>
</protein>
<comment type="caution">
    <text evidence="1">The sequence shown here is derived from an EMBL/GenBank/DDBJ whole genome shotgun (WGS) entry which is preliminary data.</text>
</comment>
<dbReference type="AlphaFoldDB" id="A0AA38NWH3"/>
<gene>
    <name evidence="1" type="ORF">F5878DRAFT_647232</name>
</gene>
<dbReference type="InterPro" id="IPR032675">
    <property type="entry name" value="LRR_dom_sf"/>
</dbReference>